<dbReference type="SUPFAM" id="SSF56235">
    <property type="entry name" value="N-terminal nucleophile aminohydrolases (Ntn hydrolases)"/>
    <property type="match status" value="1"/>
</dbReference>
<dbReference type="PANTHER" id="PTHR34218">
    <property type="entry name" value="PEPTIDASE S45 PENICILLIN AMIDASE"/>
    <property type="match status" value="1"/>
</dbReference>
<dbReference type="InterPro" id="IPR023343">
    <property type="entry name" value="Penicillin_amidase_dom1"/>
</dbReference>
<evidence type="ECO:0000313" key="4">
    <source>
        <dbReference type="EMBL" id="MDP9822257.1"/>
    </source>
</evidence>
<accession>A0ABT9NPR1</accession>
<feature type="chain" id="PRO_5046627911" evidence="3">
    <location>
        <begin position="25"/>
        <end position="735"/>
    </location>
</feature>
<reference evidence="4 5" key="1">
    <citation type="submission" date="2023-07" db="EMBL/GenBank/DDBJ databases">
        <title>Sequencing the genomes of 1000 actinobacteria strains.</title>
        <authorList>
            <person name="Klenk H.-P."/>
        </authorList>
    </citation>
    <scope>NUCLEOTIDE SEQUENCE [LARGE SCALE GENOMIC DNA]</scope>
    <source>
        <strain evidence="4 5">GD13</strain>
    </source>
</reference>
<dbReference type="EC" id="3.5.1.97" evidence="4"/>
<feature type="region of interest" description="Disordered" evidence="2">
    <location>
        <begin position="687"/>
        <end position="735"/>
    </location>
</feature>
<keyword evidence="5" id="KW-1185">Reference proteome</keyword>
<feature type="signal peptide" evidence="3">
    <location>
        <begin position="1"/>
        <end position="24"/>
    </location>
</feature>
<dbReference type="Gene3D" id="3.60.20.10">
    <property type="entry name" value="Glutamine Phosphoribosylpyrophosphate, subunit 1, domain 1"/>
    <property type="match status" value="2"/>
</dbReference>
<dbReference type="Gene3D" id="1.10.439.10">
    <property type="entry name" value="Penicillin Amidohydrolase, domain 1"/>
    <property type="match status" value="1"/>
</dbReference>
<comment type="caution">
    <text evidence="4">The sequence shown here is derived from an EMBL/GenBank/DDBJ whole genome shotgun (WGS) entry which is preliminary data.</text>
</comment>
<dbReference type="InterPro" id="IPR002692">
    <property type="entry name" value="S45"/>
</dbReference>
<gene>
    <name evidence="4" type="ORF">J2S59_002066</name>
</gene>
<name>A0ABT9NPR1_9ACTN</name>
<organism evidence="4 5">
    <name type="scientific">Nocardioides massiliensis</name>
    <dbReference type="NCBI Taxonomy" id="1325935"/>
    <lineage>
        <taxon>Bacteria</taxon>
        <taxon>Bacillati</taxon>
        <taxon>Actinomycetota</taxon>
        <taxon>Actinomycetes</taxon>
        <taxon>Propionibacteriales</taxon>
        <taxon>Nocardioidaceae</taxon>
        <taxon>Nocardioides</taxon>
    </lineage>
</organism>
<comment type="similarity">
    <text evidence="1">Belongs to the peptidase S45 family.</text>
</comment>
<dbReference type="Proteomes" id="UP001240447">
    <property type="component" value="Unassembled WGS sequence"/>
</dbReference>
<evidence type="ECO:0000256" key="2">
    <source>
        <dbReference type="SAM" id="MobiDB-lite"/>
    </source>
</evidence>
<proteinExistence type="inferred from homology"/>
<dbReference type="GO" id="GO:0016787">
    <property type="term" value="F:hydrolase activity"/>
    <property type="evidence" value="ECO:0007669"/>
    <property type="project" value="UniProtKB-KW"/>
</dbReference>
<keyword evidence="3" id="KW-0732">Signal</keyword>
<dbReference type="PANTHER" id="PTHR34218:SF3">
    <property type="entry name" value="ACYL-HOMOSERINE LACTONE ACYLASE PVDQ"/>
    <property type="match status" value="1"/>
</dbReference>
<evidence type="ECO:0000256" key="1">
    <source>
        <dbReference type="ARBA" id="ARBA00006586"/>
    </source>
</evidence>
<sequence length="735" mass="79120">MRAFRRTAATLALAVALPVLPALASTSATGPASAADRAVGPDPVAESVATAAQRKGAPLRPRGGTYEARVTRTKHGIPHIVAKDWGSLGFGQGYATAEVAACNLLDTLITGRGERSRWFGPNGRYQDLVSVDASNLESDILFTDLRNRRVVEKLFKDSKRGPGPEARAIARGYLKGVNRYLRDVGGPNGITDPECRGKAYVRPGTVKDLWYGVYAANLLASGGVFVSAIASATPPTLTDPGLPDVAGLLWLPARELSRRLPFAKVPAEKDLPSAKELRARLGKDPDSGFGSNATAIGGAASANGRGMVLGNPHFPWSGRYRFSQAHLTIPGHYDIAGASLIGSPGINIGFNKDVAWSHTVSTAYRFTPYEYRTLPGLPTTYLTTSGPKQLQQRKVTVTLRRGGKLRKVTRTIYRTDEGYVIDAPDMLMGWTPISVFAIRDANGEHLKTVDSFLDMGKGTSSRDLLRRQDASAGVPWVNTIAADRAGNVIYADHSVVPNVPNGLVDQCITPIGLIVRAVAGLPILDGTRASGACAWRNDADAARPGIFGPKNLPDVTRRDWVANANDSYWTPNDKVRLEGFANIIGCEDCERTLRTQQVYRYVTDARKKGRITHRQLAGFQHQNKVRAAILSKRNGDLGKVCRAADGGSACKVLAKLGWARQSRRPGRAAVPRVLRAYAGRVALARRFRRGRPVQHPAGPAGDQRPGGRSDAGRAELPGIEEDLPEREAGLPAGRR</sequence>
<dbReference type="EMBL" id="JAUSQM010000001">
    <property type="protein sequence ID" value="MDP9822257.1"/>
    <property type="molecule type" value="Genomic_DNA"/>
</dbReference>
<dbReference type="InterPro" id="IPR029055">
    <property type="entry name" value="Ntn_hydrolases_N"/>
</dbReference>
<keyword evidence="4" id="KW-0378">Hydrolase</keyword>
<evidence type="ECO:0000313" key="5">
    <source>
        <dbReference type="Proteomes" id="UP001240447"/>
    </source>
</evidence>
<dbReference type="Pfam" id="PF01804">
    <property type="entry name" value="Penicil_amidase"/>
    <property type="match status" value="1"/>
</dbReference>
<feature type="region of interest" description="Disordered" evidence="2">
    <location>
        <begin position="31"/>
        <end position="63"/>
    </location>
</feature>
<protein>
    <submittedName>
        <fullName evidence="4">Acyl-homoserine-lactone acylase</fullName>
        <ecNumber evidence="4">3.5.1.97</ecNumber>
    </submittedName>
</protein>
<evidence type="ECO:0000256" key="3">
    <source>
        <dbReference type="SAM" id="SignalP"/>
    </source>
</evidence>